<dbReference type="CDD" id="cd11660">
    <property type="entry name" value="SANT_TRF"/>
    <property type="match status" value="1"/>
</dbReference>
<sequence>MLDNIMEISQRDFQFVASGYNLKLLKQNAEVHMLDSPLFAEVGPVFSGLEEEAMGLQCLLEEPKCCGIDEVLHSSFTEDSNTVEQVCSSITENDSLFYPLGKCERVPWEGNSDFVACENYLLGIMLDENAQNLHVIMNNEVHGGKTNFDHSSVDFDGSCGASDEVLRESIPTTENTGEEISPTADEVLRVSIPTNENIGVVISPTADEDLLRASTPYSSIFKFKRKQRVKRVNMKRKVSTFDSFQSLCFMLGRNSELDMRKSEISKLLPKGNILHDGWSKPKAFRNNHFRSCNRIPLHLHCVEDESIRVEGHKRVNGRNKRRDRYSNVSGNSLFESEEDDDTYSVGESAEATDESENKQKKTTRINIKQKRRNHNFWSITEVTNLVEGISKFGVGKWVDIKRFFFHASPHRSPSDLKDKWRNLMRASRGSSQKMRGRPTRKGKQCSIPVIPQHVLHQVHDLAASHPYPRRKCAKLSLRMK</sequence>
<evidence type="ECO:0000259" key="5">
    <source>
        <dbReference type="PROSITE" id="PS51294"/>
    </source>
</evidence>
<comment type="caution">
    <text evidence="6">The sequence shown here is derived from an EMBL/GenBank/DDBJ whole genome shotgun (WGS) entry which is preliminary data.</text>
</comment>
<reference evidence="6" key="1">
    <citation type="submission" date="2022-07" db="EMBL/GenBank/DDBJ databases">
        <authorList>
            <person name="Macas J."/>
            <person name="Novak P."/>
            <person name="Neumann P."/>
        </authorList>
    </citation>
    <scope>NUCLEOTIDE SEQUENCE</scope>
</reference>
<gene>
    <name evidence="6" type="ORF">CEPIT_LOCUS34964</name>
</gene>
<dbReference type="InterPro" id="IPR001005">
    <property type="entry name" value="SANT/Myb"/>
</dbReference>
<feature type="region of interest" description="Disordered" evidence="3">
    <location>
        <begin position="318"/>
        <end position="363"/>
    </location>
</feature>
<dbReference type="AlphaFoldDB" id="A0AAV0FLI7"/>
<name>A0AAV0FLI7_9ASTE</name>
<comment type="subcellular location">
    <subcellularLocation>
        <location evidence="1">Nucleus</location>
    </subcellularLocation>
</comment>
<dbReference type="Gene3D" id="1.10.246.220">
    <property type="match status" value="1"/>
</dbReference>
<evidence type="ECO:0000256" key="3">
    <source>
        <dbReference type="SAM" id="MobiDB-lite"/>
    </source>
</evidence>
<dbReference type="EMBL" id="CAMAPF010000992">
    <property type="protein sequence ID" value="CAH9136024.1"/>
    <property type="molecule type" value="Genomic_DNA"/>
</dbReference>
<dbReference type="GO" id="GO:0010597">
    <property type="term" value="P:green leaf volatile biosynthetic process"/>
    <property type="evidence" value="ECO:0007669"/>
    <property type="project" value="UniProtKB-ARBA"/>
</dbReference>
<dbReference type="GO" id="GO:0000976">
    <property type="term" value="F:transcription cis-regulatory region binding"/>
    <property type="evidence" value="ECO:0007669"/>
    <property type="project" value="UniProtKB-ARBA"/>
</dbReference>
<keyword evidence="2" id="KW-0539">Nucleus</keyword>
<evidence type="ECO:0000256" key="1">
    <source>
        <dbReference type="ARBA" id="ARBA00004123"/>
    </source>
</evidence>
<dbReference type="PANTHER" id="PTHR47122">
    <property type="entry name" value="MYB-LIKE DNA-BINDING DOMAIN CONTAINING PROTEIN, EXPRESSED"/>
    <property type="match status" value="1"/>
</dbReference>
<evidence type="ECO:0000256" key="2">
    <source>
        <dbReference type="ARBA" id="ARBA00023242"/>
    </source>
</evidence>
<dbReference type="GO" id="GO:0005634">
    <property type="term" value="C:nucleus"/>
    <property type="evidence" value="ECO:0007669"/>
    <property type="project" value="UniProtKB-SubCell"/>
</dbReference>
<dbReference type="SUPFAM" id="SSF46689">
    <property type="entry name" value="Homeodomain-like"/>
    <property type="match status" value="1"/>
</dbReference>
<evidence type="ECO:0000259" key="4">
    <source>
        <dbReference type="PROSITE" id="PS50090"/>
    </source>
</evidence>
<feature type="domain" description="HTH myb-type" evidence="5">
    <location>
        <begin position="369"/>
        <end position="428"/>
    </location>
</feature>
<dbReference type="PANTHER" id="PTHR47122:SF8">
    <property type="entry name" value="MYB-LIKE DOMAIN-CONTAINING PROTEIN"/>
    <property type="match status" value="1"/>
</dbReference>
<evidence type="ECO:0000313" key="6">
    <source>
        <dbReference type="EMBL" id="CAH9136024.1"/>
    </source>
</evidence>
<organism evidence="6 7">
    <name type="scientific">Cuscuta epithymum</name>
    <dbReference type="NCBI Taxonomy" id="186058"/>
    <lineage>
        <taxon>Eukaryota</taxon>
        <taxon>Viridiplantae</taxon>
        <taxon>Streptophyta</taxon>
        <taxon>Embryophyta</taxon>
        <taxon>Tracheophyta</taxon>
        <taxon>Spermatophyta</taxon>
        <taxon>Magnoliopsida</taxon>
        <taxon>eudicotyledons</taxon>
        <taxon>Gunneridae</taxon>
        <taxon>Pentapetalae</taxon>
        <taxon>asterids</taxon>
        <taxon>lamiids</taxon>
        <taxon>Solanales</taxon>
        <taxon>Convolvulaceae</taxon>
        <taxon>Cuscuteae</taxon>
        <taxon>Cuscuta</taxon>
        <taxon>Cuscuta subgen. Cuscuta</taxon>
    </lineage>
</organism>
<dbReference type="PROSITE" id="PS51294">
    <property type="entry name" value="HTH_MYB"/>
    <property type="match status" value="1"/>
</dbReference>
<evidence type="ECO:0000313" key="7">
    <source>
        <dbReference type="Proteomes" id="UP001152523"/>
    </source>
</evidence>
<protein>
    <submittedName>
        <fullName evidence="6">Uncharacterized protein</fullName>
    </submittedName>
</protein>
<dbReference type="Proteomes" id="UP001152523">
    <property type="component" value="Unassembled WGS sequence"/>
</dbReference>
<accession>A0AAV0FLI7</accession>
<feature type="domain" description="Myb-like" evidence="4">
    <location>
        <begin position="369"/>
        <end position="424"/>
    </location>
</feature>
<dbReference type="PROSITE" id="PS50090">
    <property type="entry name" value="MYB_LIKE"/>
    <property type="match status" value="1"/>
</dbReference>
<keyword evidence="7" id="KW-1185">Reference proteome</keyword>
<dbReference type="InterPro" id="IPR017930">
    <property type="entry name" value="Myb_dom"/>
</dbReference>
<dbReference type="InterPro" id="IPR009057">
    <property type="entry name" value="Homeodomain-like_sf"/>
</dbReference>
<proteinExistence type="predicted"/>
<dbReference type="SMART" id="SM00717">
    <property type="entry name" value="SANT"/>
    <property type="match status" value="1"/>
</dbReference>